<dbReference type="HOGENOM" id="CLU_1083321_0_0_1"/>
<evidence type="ECO:0000313" key="2">
    <source>
        <dbReference type="EnsemblPlants" id="ORGLA05G0192200.1"/>
    </source>
</evidence>
<evidence type="ECO:0000313" key="3">
    <source>
        <dbReference type="Proteomes" id="UP000007306"/>
    </source>
</evidence>
<feature type="compositionally biased region" description="Basic residues" evidence="1">
    <location>
        <begin position="37"/>
        <end position="49"/>
    </location>
</feature>
<feature type="compositionally biased region" description="Low complexity" evidence="1">
    <location>
        <begin position="178"/>
        <end position="190"/>
    </location>
</feature>
<feature type="region of interest" description="Disordered" evidence="1">
    <location>
        <begin position="1"/>
        <end position="251"/>
    </location>
</feature>
<name>I1PX24_ORYGL</name>
<organism evidence="2 3">
    <name type="scientific">Oryza glaberrima</name>
    <name type="common">African rice</name>
    <dbReference type="NCBI Taxonomy" id="4538"/>
    <lineage>
        <taxon>Eukaryota</taxon>
        <taxon>Viridiplantae</taxon>
        <taxon>Streptophyta</taxon>
        <taxon>Embryophyta</taxon>
        <taxon>Tracheophyta</taxon>
        <taxon>Spermatophyta</taxon>
        <taxon>Magnoliopsida</taxon>
        <taxon>Liliopsida</taxon>
        <taxon>Poales</taxon>
        <taxon>Poaceae</taxon>
        <taxon>BOP clade</taxon>
        <taxon>Oryzoideae</taxon>
        <taxon>Oryzeae</taxon>
        <taxon>Oryzinae</taxon>
        <taxon>Oryza</taxon>
    </lineage>
</organism>
<dbReference type="AlphaFoldDB" id="I1PX24"/>
<keyword evidence="3" id="KW-1185">Reference proteome</keyword>
<reference evidence="2" key="1">
    <citation type="submission" date="2015-06" db="UniProtKB">
        <authorList>
            <consortium name="EnsemblPlants"/>
        </authorList>
    </citation>
    <scope>IDENTIFICATION</scope>
</reference>
<reference evidence="2 3" key="2">
    <citation type="submission" date="2018-04" db="EMBL/GenBank/DDBJ databases">
        <title>OglaRS2 (Oryza glaberrima Reference Sequence Version 2).</title>
        <authorList>
            <person name="Zhang J."/>
            <person name="Kudrna D."/>
            <person name="Lee S."/>
            <person name="Talag J."/>
            <person name="Rajasekar S."/>
            <person name="Wing R.A."/>
        </authorList>
    </citation>
    <scope>NUCLEOTIDE SEQUENCE [LARGE SCALE GENOMIC DNA]</scope>
    <source>
        <strain evidence="2 3">cv. IRGC 96717</strain>
    </source>
</reference>
<dbReference type="Proteomes" id="UP000007306">
    <property type="component" value="Chromosome 5"/>
</dbReference>
<sequence length="263" mass="28164">MGEAANVERGAALASSSLLGTSRRPAPPSQLAPRCSGRLRHRARRRHRAPAPATSALVQERRGAVDLAARTPLPRRQRRRCFGAADGERRAPPRSSSRPTVQRRRAPVPAPSPSPLGAFFASEKEEEGTTAPPLVARRPPRRRCGGGEPVVEAALGPAVLNRQRRRPGTMAPAPAETASGSSAAGFRAASPLASRQIRRGRGAPAEGERGAGGGWEREGHRRRSRGAGVAGKGREREERERVGPTVREKADHMHCGGWCLRSF</sequence>
<evidence type="ECO:0000256" key="1">
    <source>
        <dbReference type="SAM" id="MobiDB-lite"/>
    </source>
</evidence>
<feature type="compositionally biased region" description="Basic and acidic residues" evidence="1">
    <location>
        <begin position="232"/>
        <end position="251"/>
    </location>
</feature>
<dbReference type="EnsemblPlants" id="ORGLA05G0192200.1">
    <property type="protein sequence ID" value="ORGLA05G0192200.1"/>
    <property type="gene ID" value="ORGLA05G0192200"/>
</dbReference>
<accession>I1PX24</accession>
<protein>
    <submittedName>
        <fullName evidence="2">Uncharacterized protein</fullName>
    </submittedName>
</protein>
<dbReference type="Gramene" id="ORGLA05G0192200.1">
    <property type="protein sequence ID" value="ORGLA05G0192200.1"/>
    <property type="gene ID" value="ORGLA05G0192200"/>
</dbReference>
<proteinExistence type="predicted"/>